<feature type="compositionally biased region" description="Basic and acidic residues" evidence="5">
    <location>
        <begin position="483"/>
        <end position="511"/>
    </location>
</feature>
<feature type="region of interest" description="Disordered" evidence="5">
    <location>
        <begin position="175"/>
        <end position="268"/>
    </location>
</feature>
<proteinExistence type="predicted"/>
<evidence type="ECO:0000313" key="7">
    <source>
        <dbReference type="EMBL" id="KAF1812250.1"/>
    </source>
</evidence>
<organism evidence="7">
    <name type="scientific">Eremomyces bilateralis CBS 781.70</name>
    <dbReference type="NCBI Taxonomy" id="1392243"/>
    <lineage>
        <taxon>Eukaryota</taxon>
        <taxon>Fungi</taxon>
        <taxon>Dikarya</taxon>
        <taxon>Ascomycota</taxon>
        <taxon>Pezizomycotina</taxon>
        <taxon>Dothideomycetes</taxon>
        <taxon>Dothideomycetes incertae sedis</taxon>
        <taxon>Eremomycetales</taxon>
        <taxon>Eremomycetaceae</taxon>
        <taxon>Eremomyces</taxon>
    </lineage>
</organism>
<evidence type="ECO:0000256" key="3">
    <source>
        <dbReference type="ARBA" id="ARBA00023163"/>
    </source>
</evidence>
<keyword evidence="4" id="KW-0539">Nucleus</keyword>
<dbReference type="SMART" id="SM00719">
    <property type="entry name" value="Plus3"/>
    <property type="match status" value="1"/>
</dbReference>
<dbReference type="GO" id="GO:1990269">
    <property type="term" value="F:RNA polymerase II C-terminal domain phosphoserine binding"/>
    <property type="evidence" value="ECO:0007669"/>
    <property type="project" value="TreeGrafter"/>
</dbReference>
<dbReference type="SUPFAM" id="SSF159042">
    <property type="entry name" value="Plus3-like"/>
    <property type="match status" value="1"/>
</dbReference>
<feature type="region of interest" description="Disordered" evidence="5">
    <location>
        <begin position="1"/>
        <end position="117"/>
    </location>
</feature>
<feature type="region of interest" description="Disordered" evidence="5">
    <location>
        <begin position="476"/>
        <end position="544"/>
    </location>
</feature>
<dbReference type="Proteomes" id="UP000504638">
    <property type="component" value="Unplaced"/>
</dbReference>
<dbReference type="AlphaFoldDB" id="A0A6G1G2V1"/>
<feature type="domain" description="Plus3" evidence="6">
    <location>
        <begin position="272"/>
        <end position="408"/>
    </location>
</feature>
<sequence>MSDDDLDAQLLALAADSPDAEGEPADDIVLPPVIETGGSSSPPPQTEQLKPSESPNGQRGVATKKVPTQNKAARRQSQAEDLESEEDGEASSPAPSHNSLGSGDMIESDSEAIIDDLDDDLETDKLVFPLEGKYLHEKDKAMIEGLPEIVREQILAERAAEVDRKTQDMQLRRLLQRRRGEEAQQAEKKKRKAATAELEEGPRKSSRAKTKASESLESYKRQRELRNQQRRTDQDRRVRDPSRSRESSERDADGESDVEWDSGVRTVTSAPQPELKDFERIRVGRSNFAKVCFYPGFDEAIAGCFCRVNVGLDPVTRQNVYRMAQIKGFSTGKPYKMEGPTGPFMTDQMAILTYGKSDKSWPFVSCSDSKFTEVEYQRWLRVCEAEGAKIPKLSYLEARCDGIHKLLNHTWTDSEINEKIRRQDKYDINEYDKSARNGATKVDRLAAINERNRKANAEEVRRALVHQRKRELAAREVAGTKAKAKEEEQKALLEKEQREKKGGLLAPKDELFGDGSDVSRTATPAARSGASTPAPKKERKGLPGFARVKMDDEIIGELDFGIDVDI</sequence>
<comment type="subcellular location">
    <subcellularLocation>
        <location evidence="1">Nucleus</location>
    </subcellularLocation>
</comment>
<keyword evidence="8" id="KW-1185">Reference proteome</keyword>
<feature type="compositionally biased region" description="Polar residues" evidence="5">
    <location>
        <begin position="46"/>
        <end position="57"/>
    </location>
</feature>
<evidence type="ECO:0000256" key="5">
    <source>
        <dbReference type="SAM" id="MobiDB-lite"/>
    </source>
</evidence>
<dbReference type="OrthoDB" id="166375at2759"/>
<evidence type="ECO:0000256" key="4">
    <source>
        <dbReference type="ARBA" id="ARBA00023242"/>
    </source>
</evidence>
<evidence type="ECO:0000313" key="9">
    <source>
        <dbReference type="RefSeq" id="XP_033533881.1"/>
    </source>
</evidence>
<dbReference type="FunFam" id="3.90.70.200:FF:000005">
    <property type="entry name" value="Related to Pol II transcription elongation factor"/>
    <property type="match status" value="1"/>
</dbReference>
<feature type="compositionally biased region" description="Acidic residues" evidence="5">
    <location>
        <begin position="80"/>
        <end position="89"/>
    </location>
</feature>
<accession>A0A6G1G2V1</accession>
<gene>
    <name evidence="7 9" type="ORF">P152DRAFT_449525</name>
</gene>
<dbReference type="Gene3D" id="3.90.70.200">
    <property type="entry name" value="Plus-3 domain"/>
    <property type="match status" value="1"/>
</dbReference>
<dbReference type="EMBL" id="ML975158">
    <property type="protein sequence ID" value="KAF1812250.1"/>
    <property type="molecule type" value="Genomic_DNA"/>
</dbReference>
<dbReference type="GeneID" id="54418684"/>
<dbReference type="RefSeq" id="XP_033533881.1">
    <property type="nucleotide sequence ID" value="XM_033678114.1"/>
</dbReference>
<dbReference type="GO" id="GO:0003677">
    <property type="term" value="F:DNA binding"/>
    <property type="evidence" value="ECO:0007669"/>
    <property type="project" value="InterPro"/>
</dbReference>
<evidence type="ECO:0000256" key="2">
    <source>
        <dbReference type="ARBA" id="ARBA00023015"/>
    </source>
</evidence>
<dbReference type="Pfam" id="PF03126">
    <property type="entry name" value="Plus-3"/>
    <property type="match status" value="1"/>
</dbReference>
<dbReference type="InterPro" id="IPR036128">
    <property type="entry name" value="Plus3-like_sf"/>
</dbReference>
<dbReference type="GO" id="GO:0016593">
    <property type="term" value="C:Cdc73/Paf1 complex"/>
    <property type="evidence" value="ECO:0007669"/>
    <property type="project" value="TreeGrafter"/>
</dbReference>
<dbReference type="PROSITE" id="PS51360">
    <property type="entry name" value="PLUS3"/>
    <property type="match status" value="1"/>
</dbReference>
<dbReference type="PANTHER" id="PTHR13115">
    <property type="entry name" value="RNA POLYMERASE-ASSOCIATED PROTEIN RTF1 HOMOLOG"/>
    <property type="match status" value="1"/>
</dbReference>
<name>A0A6G1G2V1_9PEZI</name>
<dbReference type="PANTHER" id="PTHR13115:SF8">
    <property type="entry name" value="RNA POLYMERASE-ASSOCIATED PROTEIN RTF1 HOMOLOG"/>
    <property type="match status" value="1"/>
</dbReference>
<evidence type="ECO:0000256" key="1">
    <source>
        <dbReference type="ARBA" id="ARBA00004123"/>
    </source>
</evidence>
<keyword evidence="3" id="KW-0804">Transcription</keyword>
<evidence type="ECO:0000313" key="8">
    <source>
        <dbReference type="Proteomes" id="UP000504638"/>
    </source>
</evidence>
<feature type="compositionally biased region" description="Basic and acidic residues" evidence="5">
    <location>
        <begin position="178"/>
        <end position="187"/>
    </location>
</feature>
<reference evidence="7 9" key="1">
    <citation type="submission" date="2020-01" db="EMBL/GenBank/DDBJ databases">
        <authorList>
            <consortium name="DOE Joint Genome Institute"/>
            <person name="Haridas S."/>
            <person name="Albert R."/>
            <person name="Binder M."/>
            <person name="Bloem J."/>
            <person name="Labutti K."/>
            <person name="Salamov A."/>
            <person name="Andreopoulos B."/>
            <person name="Baker S.E."/>
            <person name="Barry K."/>
            <person name="Bills G."/>
            <person name="Bluhm B.H."/>
            <person name="Cannon C."/>
            <person name="Castanera R."/>
            <person name="Culley D.E."/>
            <person name="Daum C."/>
            <person name="Ezra D."/>
            <person name="Gonzalez J.B."/>
            <person name="Henrissat B."/>
            <person name="Kuo A."/>
            <person name="Liang C."/>
            <person name="Lipzen A."/>
            <person name="Lutzoni F."/>
            <person name="Magnuson J."/>
            <person name="Mondo S."/>
            <person name="Nolan M."/>
            <person name="Ohm R."/>
            <person name="Pangilinan J."/>
            <person name="Park H.-J."/>
            <person name="Ramirez L."/>
            <person name="Alfaro M."/>
            <person name="Sun H."/>
            <person name="Tritt A."/>
            <person name="Yoshinaga Y."/>
            <person name="Zwiers L.-H."/>
            <person name="Turgeon B.G."/>
            <person name="Goodwin S.B."/>
            <person name="Spatafora J.W."/>
            <person name="Crous P.W."/>
            <person name="Grigoriev I.V."/>
        </authorList>
    </citation>
    <scope>NUCLEOTIDE SEQUENCE</scope>
    <source>
        <strain evidence="7 9">CBS 781.70</strain>
    </source>
</reference>
<reference evidence="9" key="3">
    <citation type="submission" date="2025-04" db="UniProtKB">
        <authorList>
            <consortium name="RefSeq"/>
        </authorList>
    </citation>
    <scope>IDENTIFICATION</scope>
    <source>
        <strain evidence="9">CBS 781.70</strain>
    </source>
</reference>
<feature type="compositionally biased region" description="Basic and acidic residues" evidence="5">
    <location>
        <begin position="211"/>
        <end position="253"/>
    </location>
</feature>
<feature type="compositionally biased region" description="Acidic residues" evidence="5">
    <location>
        <begin position="106"/>
        <end position="117"/>
    </location>
</feature>
<dbReference type="InterPro" id="IPR004343">
    <property type="entry name" value="Plus-3_dom"/>
</dbReference>
<reference evidence="9" key="2">
    <citation type="submission" date="2020-04" db="EMBL/GenBank/DDBJ databases">
        <authorList>
            <consortium name="NCBI Genome Project"/>
        </authorList>
    </citation>
    <scope>NUCLEOTIDE SEQUENCE</scope>
    <source>
        <strain evidence="9">CBS 781.70</strain>
    </source>
</reference>
<protein>
    <submittedName>
        <fullName evidence="7 9">Plus-3-domain-containing protein</fullName>
    </submittedName>
</protein>
<evidence type="ECO:0000259" key="6">
    <source>
        <dbReference type="PROSITE" id="PS51360"/>
    </source>
</evidence>
<keyword evidence="2" id="KW-0805">Transcription regulation</keyword>